<dbReference type="Gene3D" id="3.20.20.450">
    <property type="entry name" value="EAL domain"/>
    <property type="match status" value="1"/>
</dbReference>
<dbReference type="PANTHER" id="PTHR44757:SF2">
    <property type="entry name" value="BIOFILM ARCHITECTURE MAINTENANCE PROTEIN MBAA"/>
    <property type="match status" value="1"/>
</dbReference>
<dbReference type="CDD" id="cd01948">
    <property type="entry name" value="EAL"/>
    <property type="match status" value="1"/>
</dbReference>
<name>A0ABW2S733_9BURK</name>
<feature type="non-terminal residue" evidence="3">
    <location>
        <position position="1"/>
    </location>
</feature>
<dbReference type="InterPro" id="IPR043128">
    <property type="entry name" value="Rev_trsase/Diguanyl_cyclase"/>
</dbReference>
<dbReference type="Pfam" id="PF00990">
    <property type="entry name" value="GGDEF"/>
    <property type="match status" value="1"/>
</dbReference>
<dbReference type="CDD" id="cd01949">
    <property type="entry name" value="GGDEF"/>
    <property type="match status" value="1"/>
</dbReference>
<dbReference type="PROSITE" id="PS50883">
    <property type="entry name" value="EAL"/>
    <property type="match status" value="1"/>
</dbReference>
<dbReference type="InterPro" id="IPR000160">
    <property type="entry name" value="GGDEF_dom"/>
</dbReference>
<comment type="caution">
    <text evidence="3">The sequence shown here is derived from an EMBL/GenBank/DDBJ whole genome shotgun (WGS) entry which is preliminary data.</text>
</comment>
<organism evidence="3 4">
    <name type="scientific">Hydrogenophaga defluvii</name>
    <dbReference type="NCBI Taxonomy" id="249410"/>
    <lineage>
        <taxon>Bacteria</taxon>
        <taxon>Pseudomonadati</taxon>
        <taxon>Pseudomonadota</taxon>
        <taxon>Betaproteobacteria</taxon>
        <taxon>Burkholderiales</taxon>
        <taxon>Comamonadaceae</taxon>
        <taxon>Hydrogenophaga</taxon>
    </lineage>
</organism>
<dbReference type="EMBL" id="JBHTBZ010000005">
    <property type="protein sequence ID" value="MFC7459156.1"/>
    <property type="molecule type" value="Genomic_DNA"/>
</dbReference>
<dbReference type="InterPro" id="IPR052155">
    <property type="entry name" value="Biofilm_reg_signaling"/>
</dbReference>
<evidence type="ECO:0000259" key="2">
    <source>
        <dbReference type="PROSITE" id="PS50887"/>
    </source>
</evidence>
<dbReference type="InterPro" id="IPR035919">
    <property type="entry name" value="EAL_sf"/>
</dbReference>
<dbReference type="Pfam" id="PF00563">
    <property type="entry name" value="EAL"/>
    <property type="match status" value="1"/>
</dbReference>
<dbReference type="Gene3D" id="3.30.70.270">
    <property type="match status" value="1"/>
</dbReference>
<evidence type="ECO:0000259" key="1">
    <source>
        <dbReference type="PROSITE" id="PS50883"/>
    </source>
</evidence>
<evidence type="ECO:0000313" key="4">
    <source>
        <dbReference type="Proteomes" id="UP001596457"/>
    </source>
</evidence>
<dbReference type="InterPro" id="IPR001633">
    <property type="entry name" value="EAL_dom"/>
</dbReference>
<dbReference type="SUPFAM" id="SSF141868">
    <property type="entry name" value="EAL domain-like"/>
    <property type="match status" value="1"/>
</dbReference>
<proteinExistence type="predicted"/>
<dbReference type="InterPro" id="IPR029787">
    <property type="entry name" value="Nucleotide_cyclase"/>
</dbReference>
<protein>
    <submittedName>
        <fullName evidence="3">Bifunctional diguanylate cyclase/phosphodiesterase</fullName>
    </submittedName>
</protein>
<dbReference type="RefSeq" id="WP_382198283.1">
    <property type="nucleotide sequence ID" value="NZ_JBHTBZ010000005.1"/>
</dbReference>
<dbReference type="SMART" id="SM00267">
    <property type="entry name" value="GGDEF"/>
    <property type="match status" value="1"/>
</dbReference>
<dbReference type="SMART" id="SM00052">
    <property type="entry name" value="EAL"/>
    <property type="match status" value="1"/>
</dbReference>
<keyword evidence="4" id="KW-1185">Reference proteome</keyword>
<feature type="domain" description="EAL" evidence="1">
    <location>
        <begin position="210"/>
        <end position="464"/>
    </location>
</feature>
<sequence length="468" mass="52258">VERCPPSRWNTVRHQHGIVSAMAWNTQQIHRLAYYDSLTGLPNRRLLHDRLNHAMLTARRNGHGCAIVFIDLDNFKTLNDTRGHDIGDLLLRQVAQRLSGCVRAGDTVSRFGGDEFVMVLEGQSPNASVAADRAETLAAKVLRLLSEPYVLAGHQHYCTPSIGITLFSGGTCSADELLKQADLAMYRSKALGRNTMRFFDPEMQTIVDQHAMMERDMREGLAEGQFRLNYQPQMGSDGKLSGAEALLRWHHPTRGTIPPGQFIPRAEETGQILQLGRWVIETACAQLANWSMKPGFQRLTIAVNVSARQFYQVDFAQQLLEILERTGANPRQLKLELTESMLALHVEEIIEKMVVLKSSGIRFSLDDFGTGYSSLAYLKRMPLDELKIDQGFVRDVLADANDAAIARMVVVLAGSMGIDVMAEGVETEPQREFLASIGCRAYQGYLLSRPLPIEHFETFIETAGVVMQ</sequence>
<accession>A0ABW2S733</accession>
<dbReference type="Proteomes" id="UP001596457">
    <property type="component" value="Unassembled WGS sequence"/>
</dbReference>
<gene>
    <name evidence="3" type="ORF">ACFQU0_01795</name>
</gene>
<feature type="domain" description="GGDEF" evidence="2">
    <location>
        <begin position="63"/>
        <end position="201"/>
    </location>
</feature>
<dbReference type="PANTHER" id="PTHR44757">
    <property type="entry name" value="DIGUANYLATE CYCLASE DGCP"/>
    <property type="match status" value="1"/>
</dbReference>
<evidence type="ECO:0000313" key="3">
    <source>
        <dbReference type="EMBL" id="MFC7459156.1"/>
    </source>
</evidence>
<reference evidence="4" key="1">
    <citation type="journal article" date="2019" name="Int. J. Syst. Evol. Microbiol.">
        <title>The Global Catalogue of Microorganisms (GCM) 10K type strain sequencing project: providing services to taxonomists for standard genome sequencing and annotation.</title>
        <authorList>
            <consortium name="The Broad Institute Genomics Platform"/>
            <consortium name="The Broad Institute Genome Sequencing Center for Infectious Disease"/>
            <person name="Wu L."/>
            <person name="Ma J."/>
        </authorList>
    </citation>
    <scope>NUCLEOTIDE SEQUENCE [LARGE SCALE GENOMIC DNA]</scope>
    <source>
        <strain evidence="4">CCUG 53903</strain>
    </source>
</reference>
<dbReference type="PROSITE" id="PS50887">
    <property type="entry name" value="GGDEF"/>
    <property type="match status" value="1"/>
</dbReference>
<dbReference type="NCBIfam" id="TIGR00254">
    <property type="entry name" value="GGDEF"/>
    <property type="match status" value="1"/>
</dbReference>
<dbReference type="SUPFAM" id="SSF55073">
    <property type="entry name" value="Nucleotide cyclase"/>
    <property type="match status" value="1"/>
</dbReference>